<name>A0A9D9MZ29_9BACT</name>
<keyword evidence="2 5" id="KW-0645">Protease</keyword>
<dbReference type="InterPro" id="IPR015500">
    <property type="entry name" value="Peptidase_S8_subtilisin-rel"/>
</dbReference>
<evidence type="ECO:0000256" key="5">
    <source>
        <dbReference type="PROSITE-ProRule" id="PRU01240"/>
    </source>
</evidence>
<dbReference type="PANTHER" id="PTHR43806">
    <property type="entry name" value="PEPTIDASE S8"/>
    <property type="match status" value="1"/>
</dbReference>
<evidence type="ECO:0000256" key="1">
    <source>
        <dbReference type="ARBA" id="ARBA00011073"/>
    </source>
</evidence>
<evidence type="ECO:0000313" key="8">
    <source>
        <dbReference type="EMBL" id="MBO8455177.1"/>
    </source>
</evidence>
<feature type="active site" description="Charge relay system" evidence="5">
    <location>
        <position position="233"/>
    </location>
</feature>
<feature type="signal peptide" evidence="6">
    <location>
        <begin position="1"/>
        <end position="15"/>
    </location>
</feature>
<dbReference type="PANTHER" id="PTHR43806:SF11">
    <property type="entry name" value="CEREVISIN-RELATED"/>
    <property type="match status" value="1"/>
</dbReference>
<dbReference type="SUPFAM" id="SSF52743">
    <property type="entry name" value="Subtilisin-like"/>
    <property type="match status" value="1"/>
</dbReference>
<comment type="similarity">
    <text evidence="1 5">Belongs to the peptidase S8 family.</text>
</comment>
<comment type="caution">
    <text evidence="8">The sequence shown here is derived from an EMBL/GenBank/DDBJ whole genome shotgun (WGS) entry which is preliminary data.</text>
</comment>
<reference evidence="8" key="1">
    <citation type="submission" date="2020-10" db="EMBL/GenBank/DDBJ databases">
        <authorList>
            <person name="Gilroy R."/>
        </authorList>
    </citation>
    <scope>NUCLEOTIDE SEQUENCE</scope>
    <source>
        <strain evidence="8">B1-3475</strain>
    </source>
</reference>
<dbReference type="InterPro" id="IPR022398">
    <property type="entry name" value="Peptidase_S8_His-AS"/>
</dbReference>
<dbReference type="Gene3D" id="3.40.50.200">
    <property type="entry name" value="Peptidase S8/S53 domain"/>
    <property type="match status" value="1"/>
</dbReference>
<dbReference type="PRINTS" id="PR00723">
    <property type="entry name" value="SUBTILISIN"/>
</dbReference>
<dbReference type="GO" id="GO:0004252">
    <property type="term" value="F:serine-type endopeptidase activity"/>
    <property type="evidence" value="ECO:0007669"/>
    <property type="project" value="UniProtKB-UniRule"/>
</dbReference>
<feature type="domain" description="Peptidase S8/S53" evidence="7">
    <location>
        <begin position="227"/>
        <end position="523"/>
    </location>
</feature>
<dbReference type="EMBL" id="JADIMK010000015">
    <property type="protein sequence ID" value="MBO8455177.1"/>
    <property type="molecule type" value="Genomic_DNA"/>
</dbReference>
<feature type="active site" description="Charge relay system" evidence="5">
    <location>
        <position position="292"/>
    </location>
</feature>
<gene>
    <name evidence="8" type="ORF">IAC08_02075</name>
</gene>
<dbReference type="AlphaFoldDB" id="A0A9D9MZ29"/>
<dbReference type="InterPro" id="IPR050131">
    <property type="entry name" value="Peptidase_S8_subtilisin-like"/>
</dbReference>
<keyword evidence="4 5" id="KW-0720">Serine protease</keyword>
<dbReference type="InterPro" id="IPR000209">
    <property type="entry name" value="Peptidase_S8/S53_dom"/>
</dbReference>
<dbReference type="InterPro" id="IPR023828">
    <property type="entry name" value="Peptidase_S8_Ser-AS"/>
</dbReference>
<dbReference type="GO" id="GO:0006508">
    <property type="term" value="P:proteolysis"/>
    <property type="evidence" value="ECO:0007669"/>
    <property type="project" value="UniProtKB-KW"/>
</dbReference>
<evidence type="ECO:0000313" key="9">
    <source>
        <dbReference type="Proteomes" id="UP000823617"/>
    </source>
</evidence>
<accession>A0A9D9MZ29</accession>
<evidence type="ECO:0000256" key="6">
    <source>
        <dbReference type="SAM" id="SignalP"/>
    </source>
</evidence>
<protein>
    <submittedName>
        <fullName evidence="8">S8 family serine peptidase</fullName>
    </submittedName>
</protein>
<organism evidence="8 9">
    <name type="scientific">Candidatus Cryptobacteroides intestinigallinarum</name>
    <dbReference type="NCBI Taxonomy" id="2840767"/>
    <lineage>
        <taxon>Bacteria</taxon>
        <taxon>Pseudomonadati</taxon>
        <taxon>Bacteroidota</taxon>
        <taxon>Bacteroidia</taxon>
        <taxon>Bacteroidales</taxon>
        <taxon>Candidatus Cryptobacteroides</taxon>
    </lineage>
</organism>
<proteinExistence type="inferred from homology"/>
<feature type="chain" id="PRO_5039634736" evidence="6">
    <location>
        <begin position="16"/>
        <end position="676"/>
    </location>
</feature>
<dbReference type="PROSITE" id="PS00137">
    <property type="entry name" value="SUBTILASE_HIS"/>
    <property type="match status" value="1"/>
</dbReference>
<dbReference type="Proteomes" id="UP000823617">
    <property type="component" value="Unassembled WGS sequence"/>
</dbReference>
<dbReference type="PROSITE" id="PS51257">
    <property type="entry name" value="PROKAR_LIPOPROTEIN"/>
    <property type="match status" value="1"/>
</dbReference>
<keyword evidence="3 5" id="KW-0378">Hydrolase</keyword>
<feature type="active site" description="Charge relay system" evidence="5">
    <location>
        <position position="486"/>
    </location>
</feature>
<dbReference type="Pfam" id="PF00082">
    <property type="entry name" value="Peptidase_S8"/>
    <property type="match status" value="1"/>
</dbReference>
<evidence type="ECO:0000256" key="4">
    <source>
        <dbReference type="ARBA" id="ARBA00022825"/>
    </source>
</evidence>
<evidence type="ECO:0000256" key="3">
    <source>
        <dbReference type="ARBA" id="ARBA00022801"/>
    </source>
</evidence>
<sequence>MMRSLKILTALLSSAAILCSCSEKMQINESGASASGPSAKLIYTSENAVTGSLIVRLDIDAATSLNHGIATRSGNSEAPLTRSGIEDLDSVLENIDVVSITPLFRIEGKNAERAQKAGLDRWFVIRFSKDVNLDEAAMELASADEVSGVQFNKKMQKTGIYKAVRASAGSGMENFTKSSSAPFNDPMLGKQWHYINTGDRSIYSGIKAGADINCAAAWKLCTGDPRIIVAVVDNGVQWDHPDLAANMWKNEAELNGTQGKDDDGNGYIDDIYGYNFVTDGPLALSSGDEGSHGTHVAGTVAAVNNNGTGVCGVAGGSGNNDGVRIMSCQIFYNDDQRSGTSEVIAEAIIYAADNGASIIQCSFSYAGGAYTSDAVYSWNASAEKAAIDYFMSVSNNDAVDGGLAIFAAGNELRPVSAYPAAYKDYISVTAISCDFTPAYYTNHGPGSNIAAPGGDAYQSYLESDNSYSQILSTFNGGEYGYMQGTSMACPHVSGAAALGLSYALKLGKKYTRDQFTALLLTSVYGIDGYCTGEKPYYTDYGYPATLDLSQFKGTMGTGCIDAYQLLMNVRGTTCIPVETGKQEQIDIAQYIGDGNATFTISAVDISEEDKSALGISADPVIYSGKILLKCSKTGSGIIKVTLKAGTGNSSGMNGLPTAKEFALISRPFQTDNGGWL</sequence>
<dbReference type="InterPro" id="IPR036852">
    <property type="entry name" value="Peptidase_S8/S53_dom_sf"/>
</dbReference>
<keyword evidence="6" id="KW-0732">Signal</keyword>
<dbReference type="PROSITE" id="PS51892">
    <property type="entry name" value="SUBTILASE"/>
    <property type="match status" value="1"/>
</dbReference>
<evidence type="ECO:0000259" key="7">
    <source>
        <dbReference type="Pfam" id="PF00082"/>
    </source>
</evidence>
<reference evidence="8" key="2">
    <citation type="journal article" date="2021" name="PeerJ">
        <title>Extensive microbial diversity within the chicken gut microbiome revealed by metagenomics and culture.</title>
        <authorList>
            <person name="Gilroy R."/>
            <person name="Ravi A."/>
            <person name="Getino M."/>
            <person name="Pursley I."/>
            <person name="Horton D.L."/>
            <person name="Alikhan N.F."/>
            <person name="Baker D."/>
            <person name="Gharbi K."/>
            <person name="Hall N."/>
            <person name="Watson M."/>
            <person name="Adriaenssens E.M."/>
            <person name="Foster-Nyarko E."/>
            <person name="Jarju S."/>
            <person name="Secka A."/>
            <person name="Antonio M."/>
            <person name="Oren A."/>
            <person name="Chaudhuri R.R."/>
            <person name="La Ragione R."/>
            <person name="Hildebrand F."/>
            <person name="Pallen M.J."/>
        </authorList>
    </citation>
    <scope>NUCLEOTIDE SEQUENCE</scope>
    <source>
        <strain evidence="8">B1-3475</strain>
    </source>
</reference>
<evidence type="ECO:0000256" key="2">
    <source>
        <dbReference type="ARBA" id="ARBA00022670"/>
    </source>
</evidence>
<dbReference type="PROSITE" id="PS00138">
    <property type="entry name" value="SUBTILASE_SER"/>
    <property type="match status" value="1"/>
</dbReference>